<gene>
    <name evidence="1" type="ORF">FSC09_15865</name>
</gene>
<evidence type="ECO:0000313" key="1">
    <source>
        <dbReference type="EMBL" id="QIC71865.1"/>
    </source>
</evidence>
<keyword evidence="1" id="KW-0614">Plasmid</keyword>
<dbReference type="AlphaFoldDB" id="A0A6C0Y8A5"/>
<dbReference type="Proteomes" id="UP000503440">
    <property type="component" value="Plasmid pB18-1"/>
</dbReference>
<organism evidence="1 2">
    <name type="scientific">Acinetobacter indicus</name>
    <dbReference type="NCBI Taxonomy" id="756892"/>
    <lineage>
        <taxon>Bacteria</taxon>
        <taxon>Pseudomonadati</taxon>
        <taxon>Pseudomonadota</taxon>
        <taxon>Gammaproteobacteria</taxon>
        <taxon>Moraxellales</taxon>
        <taxon>Moraxellaceae</taxon>
        <taxon>Acinetobacter</taxon>
    </lineage>
</organism>
<protein>
    <submittedName>
        <fullName evidence="1">S8 family peptidase</fullName>
    </submittedName>
</protein>
<accession>A0A6C0Y8A5</accession>
<sequence>MSHQDYVQQALAHFTPEQLKQVYVDTAVDLDDQVPDTLENFLKFHSEDWTFQNYSMDSDVRHARSTDDLISYVELTLEPVKH</sequence>
<dbReference type="EMBL" id="CP044456">
    <property type="protein sequence ID" value="QIC71865.1"/>
    <property type="molecule type" value="Genomic_DNA"/>
</dbReference>
<reference evidence="1 2" key="1">
    <citation type="submission" date="2019-09" db="EMBL/GenBank/DDBJ databases">
        <title>Non-baumannii Acinetobacter spp. carrying blaNDM-1 isolated in China.</title>
        <authorList>
            <person name="Cui C."/>
            <person name="Chen C."/>
            <person name="Sun J."/>
            <person name="Liu Y."/>
        </authorList>
    </citation>
    <scope>NUCLEOTIDE SEQUENCE [LARGE SCALE GENOMIC DNA]</scope>
    <source>
        <strain evidence="1 2">B18</strain>
        <plasmid evidence="2">pb18-1</plasmid>
    </source>
</reference>
<proteinExistence type="predicted"/>
<name>A0A6C0Y8A5_9GAMM</name>
<geneLocation type="plasmid" evidence="2">
    <name>pb18-1</name>
</geneLocation>
<dbReference type="RefSeq" id="WP_163146524.1">
    <property type="nucleotide sequence ID" value="NZ_CP044456.1"/>
</dbReference>
<evidence type="ECO:0000313" key="2">
    <source>
        <dbReference type="Proteomes" id="UP000503440"/>
    </source>
</evidence>